<accession>A0A6J8BNQ6</accession>
<evidence type="ECO:0000256" key="1">
    <source>
        <dbReference type="SAM" id="MobiDB-lite"/>
    </source>
</evidence>
<dbReference type="EMBL" id="CACVKT020003673">
    <property type="protein sequence ID" value="CAC5384971.1"/>
    <property type="molecule type" value="Genomic_DNA"/>
</dbReference>
<sequence>MKATQKILLTPWSKATRRDYATFDDVEKKGKENPVENITPKVQLSTKKTQERITPWSKAPRRDYATFDDVDKEGKVSPVENITPKVQLSTKKTQERITPWSKAPRRDYATFDDVDKEGKVSPVENITPKVQLSTKKTQERKTPWSKATRRDYATFDDVDKEEKENPVENITPKVQFSNKKTQERITPWSKATRRDYATFDDVDKKGKELLANWKVLVDEKEHAIKRTFNKLFNMQPSEVSDNRTRQEIEQHIDFYQADRHVMKKCMNHLQNSTKDRLTYLRKQKKFLLDYQNALENIFNAIDKSRRARIPDPFPKFILDVKLNHYHMFNEELLISSNERTNKNVRRLIVPNTVSIGNINVYMGRTGRANVMTPIHENKFESDECFTGQCSDPYCTCNRSDSELSFVNHELDIEWKMFQIAEDSKRNENISEKEELTNVLQELAQKSKLPIPVKLPSQLAYKKMKNMDESSATKLKLPPLLPNKRIKQMNESSSDQLKLPTLFPKKKIKQMNESSSDQLKLPPLLPNKRIKQMNESSSDQLKLPTLFPKKKIKQMNESSSDQLKLPPLLANKNMKYVDESYSAPVKSPPLLRNKKIKKSCLEPLKLPPLLPDRQQDKSFTNRSVTPKMLQPLKILPQNMKRSLIINKVRDEQKEKSKAMSMKSRHKSASRQTAETTASNEILNVGSELSLDMISWNNVPRERNYRYSRLHKASTKDCFIPKGPDDKVSKINYEKYFNTRNENTKARRQIGTEKSDSYPESDQYHTMLDMQIGTEKSDSYPESDQYHTMLDMQIGTEKSDRYPEADQYHTMLDMQIGTEKSDSYPEADQYHTMLDMEVADEYAGEDTFDKLNDHHSSTVQIAGSSVNDFQDTAKQSLLSDCQVINSGSEREIKTRFLPVPPKTPKPKTSNSRLNQYNRKKI</sequence>
<feature type="compositionally biased region" description="Polar residues" evidence="1">
    <location>
        <begin position="907"/>
        <end position="919"/>
    </location>
</feature>
<reference evidence="2 3" key="1">
    <citation type="submission" date="2020-06" db="EMBL/GenBank/DDBJ databases">
        <authorList>
            <person name="Li R."/>
            <person name="Bekaert M."/>
        </authorList>
    </citation>
    <scope>NUCLEOTIDE SEQUENCE [LARGE SCALE GENOMIC DNA]</scope>
    <source>
        <strain evidence="3">wild</strain>
    </source>
</reference>
<dbReference type="AlphaFoldDB" id="A0A6J8BNQ6"/>
<protein>
    <submittedName>
        <fullName evidence="2">Uncharacterized protein</fullName>
    </submittedName>
</protein>
<evidence type="ECO:0000313" key="2">
    <source>
        <dbReference type="EMBL" id="CAC5384971.1"/>
    </source>
</evidence>
<feature type="region of interest" description="Disordered" evidence="1">
    <location>
        <begin position="650"/>
        <end position="675"/>
    </location>
</feature>
<feature type="region of interest" description="Disordered" evidence="1">
    <location>
        <begin position="894"/>
        <end position="919"/>
    </location>
</feature>
<evidence type="ECO:0000313" key="3">
    <source>
        <dbReference type="Proteomes" id="UP000507470"/>
    </source>
</evidence>
<keyword evidence="3" id="KW-1185">Reference proteome</keyword>
<gene>
    <name evidence="2" type="ORF">MCOR_20561</name>
</gene>
<organism evidence="2 3">
    <name type="scientific">Mytilus coruscus</name>
    <name type="common">Sea mussel</name>
    <dbReference type="NCBI Taxonomy" id="42192"/>
    <lineage>
        <taxon>Eukaryota</taxon>
        <taxon>Metazoa</taxon>
        <taxon>Spiralia</taxon>
        <taxon>Lophotrochozoa</taxon>
        <taxon>Mollusca</taxon>
        <taxon>Bivalvia</taxon>
        <taxon>Autobranchia</taxon>
        <taxon>Pteriomorphia</taxon>
        <taxon>Mytilida</taxon>
        <taxon>Mytiloidea</taxon>
        <taxon>Mytilidae</taxon>
        <taxon>Mytilinae</taxon>
        <taxon>Mytilus</taxon>
    </lineage>
</organism>
<proteinExistence type="predicted"/>
<name>A0A6J8BNQ6_MYTCO</name>
<dbReference type="Proteomes" id="UP000507470">
    <property type="component" value="Unassembled WGS sequence"/>
</dbReference>